<gene>
    <name evidence="5" type="ORF">HME9302_00895</name>
</gene>
<name>A0A369Q492_9SPHN</name>
<keyword evidence="6" id="KW-1185">Reference proteome</keyword>
<evidence type="ECO:0000259" key="3">
    <source>
        <dbReference type="Pfam" id="PF02563"/>
    </source>
</evidence>
<dbReference type="InterPro" id="IPR049712">
    <property type="entry name" value="Poly_export"/>
</dbReference>
<dbReference type="EMBL" id="QBKA01000002">
    <property type="protein sequence ID" value="RDC59703.1"/>
    <property type="molecule type" value="Genomic_DNA"/>
</dbReference>
<keyword evidence="1 2" id="KW-0732">Signal</keyword>
<evidence type="ECO:0000256" key="1">
    <source>
        <dbReference type="ARBA" id="ARBA00022729"/>
    </source>
</evidence>
<organism evidence="5 6">
    <name type="scientific">Alteripontixanthobacter maritimus</name>
    <dbReference type="NCBI Taxonomy" id="2161824"/>
    <lineage>
        <taxon>Bacteria</taxon>
        <taxon>Pseudomonadati</taxon>
        <taxon>Pseudomonadota</taxon>
        <taxon>Alphaproteobacteria</taxon>
        <taxon>Sphingomonadales</taxon>
        <taxon>Erythrobacteraceae</taxon>
        <taxon>Alteripontixanthobacter</taxon>
    </lineage>
</organism>
<dbReference type="InterPro" id="IPR019554">
    <property type="entry name" value="Soluble_ligand-bd"/>
</dbReference>
<evidence type="ECO:0000313" key="5">
    <source>
        <dbReference type="EMBL" id="RDC59703.1"/>
    </source>
</evidence>
<evidence type="ECO:0000256" key="2">
    <source>
        <dbReference type="SAM" id="SignalP"/>
    </source>
</evidence>
<dbReference type="Pfam" id="PF10531">
    <property type="entry name" value="SLBB"/>
    <property type="match status" value="1"/>
</dbReference>
<reference evidence="5 6" key="1">
    <citation type="submission" date="2018-04" db="EMBL/GenBank/DDBJ databases">
        <title>Altererythrobacter sp. HME9302 genome sequencing and assembly.</title>
        <authorList>
            <person name="Kang H."/>
            <person name="Kim H."/>
            <person name="Joh K."/>
        </authorList>
    </citation>
    <scope>NUCLEOTIDE SEQUENCE [LARGE SCALE GENOMIC DNA]</scope>
    <source>
        <strain evidence="5 6">HME9302</strain>
    </source>
</reference>
<dbReference type="PANTHER" id="PTHR33619:SF3">
    <property type="entry name" value="POLYSACCHARIDE EXPORT PROTEIN GFCE-RELATED"/>
    <property type="match status" value="1"/>
</dbReference>
<dbReference type="PANTHER" id="PTHR33619">
    <property type="entry name" value="POLYSACCHARIDE EXPORT PROTEIN GFCE-RELATED"/>
    <property type="match status" value="1"/>
</dbReference>
<feature type="signal peptide" evidence="2">
    <location>
        <begin position="1"/>
        <end position="21"/>
    </location>
</feature>
<dbReference type="Proteomes" id="UP000253727">
    <property type="component" value="Unassembled WGS sequence"/>
</dbReference>
<dbReference type="GO" id="GO:0015159">
    <property type="term" value="F:polysaccharide transmembrane transporter activity"/>
    <property type="evidence" value="ECO:0007669"/>
    <property type="project" value="InterPro"/>
</dbReference>
<protein>
    <submittedName>
        <fullName evidence="5">Uncharacterized protein</fullName>
    </submittedName>
</protein>
<dbReference type="AlphaFoldDB" id="A0A369Q492"/>
<dbReference type="Gene3D" id="3.30.1950.10">
    <property type="entry name" value="wza like domain"/>
    <property type="match status" value="1"/>
</dbReference>
<evidence type="ECO:0000259" key="4">
    <source>
        <dbReference type="Pfam" id="PF10531"/>
    </source>
</evidence>
<dbReference type="OrthoDB" id="8410640at2"/>
<feature type="domain" description="Soluble ligand binding" evidence="4">
    <location>
        <begin position="136"/>
        <end position="186"/>
    </location>
</feature>
<proteinExistence type="predicted"/>
<dbReference type="Pfam" id="PF02563">
    <property type="entry name" value="Poly_export"/>
    <property type="match status" value="1"/>
</dbReference>
<dbReference type="InterPro" id="IPR003715">
    <property type="entry name" value="Poly_export_N"/>
</dbReference>
<evidence type="ECO:0000313" key="6">
    <source>
        <dbReference type="Proteomes" id="UP000253727"/>
    </source>
</evidence>
<dbReference type="PROSITE" id="PS51257">
    <property type="entry name" value="PROKAR_LIPOPROTEIN"/>
    <property type="match status" value="1"/>
</dbReference>
<feature type="chain" id="PRO_5017000840" evidence="2">
    <location>
        <begin position="22"/>
        <end position="240"/>
    </location>
</feature>
<sequence length="240" mass="25632">MKLANLLSRVLMATLGAAALAGCQSTPPVETGVVRSTIPVDAELLGLASATRQLSVYPIGANDTLAITVMGEPELSINSVRVSQDGTFQYPLVGSVMAAGRTTEAIGNSIRDRLAARYLRDPVVTVNLLEQGSHLVTVEGAVESPGIFRFQPETTLMGAVALAKGPERSAALDQVVLFREVDGQQMAARFDLQQVRTGAMIDPVLFPGDRVMVGTNRRSVLWQDLIRTLPAFGIFATVLR</sequence>
<dbReference type="RefSeq" id="WP_115366015.1">
    <property type="nucleotide sequence ID" value="NZ_QBKA01000002.1"/>
</dbReference>
<comment type="caution">
    <text evidence="5">The sequence shown here is derived from an EMBL/GenBank/DDBJ whole genome shotgun (WGS) entry which is preliminary data.</text>
</comment>
<accession>A0A369Q492</accession>
<feature type="domain" description="Polysaccharide export protein N-terminal" evidence="3">
    <location>
        <begin position="55"/>
        <end position="128"/>
    </location>
</feature>